<evidence type="ECO:0000313" key="3">
    <source>
        <dbReference type="Proteomes" id="UP000188268"/>
    </source>
</evidence>
<dbReference type="PANTHER" id="PTHR24414">
    <property type="entry name" value="F-BOX/KELCH-REPEAT PROTEIN SKIP4"/>
    <property type="match status" value="1"/>
</dbReference>
<evidence type="ECO:0000256" key="1">
    <source>
        <dbReference type="SAM" id="MobiDB-lite"/>
    </source>
</evidence>
<dbReference type="Proteomes" id="UP000188268">
    <property type="component" value="Unassembled WGS sequence"/>
</dbReference>
<dbReference type="STRING" id="210143.A0A1R3I1R2"/>
<gene>
    <name evidence="2" type="ORF">CCACVL1_15556</name>
</gene>
<dbReference type="OrthoDB" id="1564273at2759"/>
<accession>A0A1R3I1R2</accession>
<organism evidence="2 3">
    <name type="scientific">Corchorus capsularis</name>
    <name type="common">Jute</name>
    <dbReference type="NCBI Taxonomy" id="210143"/>
    <lineage>
        <taxon>Eukaryota</taxon>
        <taxon>Viridiplantae</taxon>
        <taxon>Streptophyta</taxon>
        <taxon>Embryophyta</taxon>
        <taxon>Tracheophyta</taxon>
        <taxon>Spermatophyta</taxon>
        <taxon>Magnoliopsida</taxon>
        <taxon>eudicotyledons</taxon>
        <taxon>Gunneridae</taxon>
        <taxon>Pentapetalae</taxon>
        <taxon>rosids</taxon>
        <taxon>malvids</taxon>
        <taxon>Malvales</taxon>
        <taxon>Malvaceae</taxon>
        <taxon>Grewioideae</taxon>
        <taxon>Apeibeae</taxon>
        <taxon>Corchorus</taxon>
    </lineage>
</organism>
<dbReference type="PANTHER" id="PTHR24414:SF23">
    <property type="entry name" value="F-BOX_KELCH-REPEAT PROTEIN SKIP6"/>
    <property type="match status" value="1"/>
</dbReference>
<dbReference type="AlphaFoldDB" id="A0A1R3I1R2"/>
<dbReference type="InterPro" id="IPR050354">
    <property type="entry name" value="F-box/kelch-repeat_ARATH"/>
</dbReference>
<sequence>MGGNDDESCESNPNSWAEVFDPTSNTWEAHPFSDPLEDDDLPLRFRAVDPAGQYLIVGNSGNFAMLDGYARHWQFFGRYESGTPLSGSGLLIEKTMILVYKDVLQSYHIIRREYSVGKIMGLEALGSSDSREEPSLFHLEGSIYDYTAGARFSLVWSDLSSSNCLCVHYTTFWAVVRQHHDFLSLEAIVESSKSFVIDNDPAYSKECHFEGALVVGLTNKRKRDGPNGAYLREIFKEKLKKQVSSLQTPTVSQKICFRIYNENDDMSRFYHVNLSNAGITERSIHGISPKWELKTGQESSWVMHGSVLYVLGGYSSSCDPGEPSERNHVFCIDTSDSAGGGWFQCPSMVARRSGAMAAFLKGELYVMGGDFYIPGTTFDLPLEDIETVTGLPILGTHTESWAECFNPDSKKWSLLPLPPPPFSPSFVACDATKIVLGDFGVLQVIERYNKLKEVKDIPSNFPFQGHGLFMDGTILFFHKDALYSYELKSGSYYTCRIVGLESILGYQCHNCEDLPSLIYLNGSITEPAGARFCLVWSDRRPCDCHPSNDRLHVHCTTFHAVLLLDHRKYRSLEASVLASESFVIEGCQDTTISSCHFEGALLL</sequence>
<proteinExistence type="predicted"/>
<dbReference type="Gramene" id="OMO76527">
    <property type="protein sequence ID" value="OMO76527"/>
    <property type="gene ID" value="CCACVL1_15556"/>
</dbReference>
<reference evidence="2 3" key="1">
    <citation type="submission" date="2013-09" db="EMBL/GenBank/DDBJ databases">
        <title>Corchorus capsularis genome sequencing.</title>
        <authorList>
            <person name="Alam M."/>
            <person name="Haque M.S."/>
            <person name="Islam M.S."/>
            <person name="Emdad E.M."/>
            <person name="Islam M.M."/>
            <person name="Ahmed B."/>
            <person name="Halim A."/>
            <person name="Hossen Q.M.M."/>
            <person name="Hossain M.Z."/>
            <person name="Ahmed R."/>
            <person name="Khan M.M."/>
            <person name="Islam R."/>
            <person name="Rashid M.M."/>
            <person name="Khan S.A."/>
            <person name="Rahman M.S."/>
            <person name="Alam M."/>
        </authorList>
    </citation>
    <scope>NUCLEOTIDE SEQUENCE [LARGE SCALE GENOMIC DNA]</scope>
    <source>
        <strain evidence="3">cv. CVL-1</strain>
        <tissue evidence="2">Whole seedling</tissue>
    </source>
</reference>
<keyword evidence="3" id="KW-1185">Reference proteome</keyword>
<evidence type="ECO:0000313" key="2">
    <source>
        <dbReference type="EMBL" id="OMO76527.1"/>
    </source>
</evidence>
<name>A0A1R3I1R2_COCAP</name>
<protein>
    <submittedName>
        <fullName evidence="2">Kelch repeat type 1</fullName>
    </submittedName>
</protein>
<feature type="region of interest" description="Disordered" evidence="1">
    <location>
        <begin position="1"/>
        <end position="20"/>
    </location>
</feature>
<dbReference type="SUPFAM" id="SSF117281">
    <property type="entry name" value="Kelch motif"/>
    <property type="match status" value="1"/>
</dbReference>
<comment type="caution">
    <text evidence="2">The sequence shown here is derived from an EMBL/GenBank/DDBJ whole genome shotgun (WGS) entry which is preliminary data.</text>
</comment>
<dbReference type="Gene3D" id="2.120.10.80">
    <property type="entry name" value="Kelch-type beta propeller"/>
    <property type="match status" value="1"/>
</dbReference>
<dbReference type="InterPro" id="IPR015915">
    <property type="entry name" value="Kelch-typ_b-propeller"/>
</dbReference>
<dbReference type="EMBL" id="AWWV01010869">
    <property type="protein sequence ID" value="OMO76527.1"/>
    <property type="molecule type" value="Genomic_DNA"/>
</dbReference>